<feature type="compositionally biased region" description="Low complexity" evidence="1">
    <location>
        <begin position="1205"/>
        <end position="1226"/>
    </location>
</feature>
<evidence type="ECO:0000313" key="3">
    <source>
        <dbReference type="Proteomes" id="UP001157069"/>
    </source>
</evidence>
<reference evidence="3" key="1">
    <citation type="journal article" date="2019" name="Int. J. Syst. Evol. Microbiol.">
        <title>The Global Catalogue of Microorganisms (GCM) 10K type strain sequencing project: providing services to taxonomists for standard genome sequencing and annotation.</title>
        <authorList>
            <consortium name="The Broad Institute Genomics Platform"/>
            <consortium name="The Broad Institute Genome Sequencing Center for Infectious Disease"/>
            <person name="Wu L."/>
            <person name="Ma J."/>
        </authorList>
    </citation>
    <scope>NUCLEOTIDE SEQUENCE [LARGE SCALE GENOMIC DNA]</scope>
    <source>
        <strain evidence="3">NBRC 108755</strain>
    </source>
</reference>
<gene>
    <name evidence="2" type="ORF">GCM10025869_27120</name>
</gene>
<feature type="region of interest" description="Disordered" evidence="1">
    <location>
        <begin position="1198"/>
        <end position="1237"/>
    </location>
</feature>
<name>A0ABQ6JVF0_9MICO</name>
<dbReference type="Gene3D" id="2.60.40.2810">
    <property type="match status" value="1"/>
</dbReference>
<feature type="region of interest" description="Disordered" evidence="1">
    <location>
        <begin position="484"/>
        <end position="510"/>
    </location>
</feature>
<proteinExistence type="predicted"/>
<evidence type="ECO:0000256" key="1">
    <source>
        <dbReference type="SAM" id="MobiDB-lite"/>
    </source>
</evidence>
<dbReference type="RefSeq" id="WP_284300829.1">
    <property type="nucleotide sequence ID" value="NZ_BSVA01000001.1"/>
</dbReference>
<dbReference type="Proteomes" id="UP001157069">
    <property type="component" value="Unassembled WGS sequence"/>
</dbReference>
<organism evidence="2 3">
    <name type="scientific">Homoserinibacter gongjuensis</name>
    <dbReference type="NCBI Taxonomy" id="1162968"/>
    <lineage>
        <taxon>Bacteria</taxon>
        <taxon>Bacillati</taxon>
        <taxon>Actinomycetota</taxon>
        <taxon>Actinomycetes</taxon>
        <taxon>Micrococcales</taxon>
        <taxon>Microbacteriaceae</taxon>
        <taxon>Homoserinibacter</taxon>
    </lineage>
</organism>
<dbReference type="Pfam" id="PF17963">
    <property type="entry name" value="Big_9"/>
    <property type="match status" value="4"/>
</dbReference>
<evidence type="ECO:0000313" key="2">
    <source>
        <dbReference type="EMBL" id="GMA92183.1"/>
    </source>
</evidence>
<feature type="compositionally biased region" description="Polar residues" evidence="1">
    <location>
        <begin position="490"/>
        <end position="510"/>
    </location>
</feature>
<protein>
    <recommendedName>
        <fullName evidence="4">Tandem-95 repeat protein</fullName>
    </recommendedName>
</protein>
<accession>A0ABQ6JVF0</accession>
<dbReference type="EMBL" id="BSVA01000001">
    <property type="protein sequence ID" value="GMA92183.1"/>
    <property type="molecule type" value="Genomic_DNA"/>
</dbReference>
<comment type="caution">
    <text evidence="2">The sequence shown here is derived from an EMBL/GenBank/DDBJ whole genome shotgun (WGS) entry which is preliminary data.</text>
</comment>
<sequence>MRSWIASHRSLAATVTSSVLVAALVATLALVSSGYTAQRMDLTDPSVWVLGGEHQAIGRANTQVFELDSVIEVDADDPRIVQSGSTVLLVDQASATVRDVDPATAVLGDDIALPPQRPQLLLAGDRIAIVAQATGEVWLLPLADLGSFDAATPATLSLGENTVVTTTETGALLAYLPEVSQVWRVEPDAVEVGERWDVEWGADAASTDAVQLTAVGERWAVLDTTTRELATPSGVRALAGALDGTGVRLQEPGPANALVLIAHSAGLVGADMLGGAPVTLVDDAAGVAAAPVVVDGCRYAAWSSGVGWRGCSSASPVRLALPQMPGNPNLRFAANGGHVALNDVGGGSSWAVQADGELIDNWDDLITDDEQQVELPEADDETPPELEELQKPPVAVDDLLGARPGRATVLPVLLNDYDPNGDVLVVTQVDAIDEAVGRVDLVSRNQQVQLTLSDTASGVIRFGYTISDGRGGSASAVITVEVRSPEENSPPRQVRTSTATVGQGDRVSTQVSGDWVDPDGDAIYLTGAAIAAPDQVAFKPDGVVVFVDGGEGTGIKTVAVTMSDGRDSTNGTLQVTVKPRGEVEILVESWIALASAGEEITVRPLQHVRGGNGPIRLGGVPPKAGTSIVASFEAGTFTFLSEQVGTHYVEFTVTDGTQTATGTVRIDVTAPADASTRPITVPKTIFMTPNSSQTVDPPSSDIDPAGGVLVVTGVMNIPATSGIQAEVLDQRRVRVTLTRPLEDPVTFNYRISNGLAEAVGTITVVEIATPLRLQPPIATDDQVTVRVGDAIDIPVLDNDEQPDGEEITLDPELAQQLPADGGLLFVSGDRLRYLAPETAGNYTAIYTISGTDGQQAQARVVISVRERNAATNNPPVPRPVTARVLAGQTVRIDIPTSGVDPDGDAVQLVGQATNPEKGNVVEVTGNTIVYRAGDYSSGTDSFQYIVVDGLGARATGTIRVGISPALEGARNPVANLDSVRVRPERTVSVRALLNDSDPDGSPLRIRQVEPNVPGLVAEIVDDEIVRITPPSEPGDYSVIYTIENQTGGTSSAFIRVTVDPAAPLSRPTASDVVLSVTDVLDRTTIDVSVLDRVFFADGEVADLGVQLVPGYGDSAEVLPNKRVRVTIGDRSQIIPFAVVHPENAAIRAYAFIRVPGYDDALPQINTKAPPLKVESESTLRIELADYVVALGARAYGSPTRAPCGRRMPTGRTSSSTRTPCSSPRPTATGGRRPSRSR</sequence>
<evidence type="ECO:0008006" key="4">
    <source>
        <dbReference type="Google" id="ProtNLM"/>
    </source>
</evidence>
<keyword evidence="3" id="KW-1185">Reference proteome</keyword>
<dbReference type="NCBIfam" id="NF012211">
    <property type="entry name" value="tand_rpt_95"/>
    <property type="match status" value="1"/>
</dbReference>